<dbReference type="PANTHER" id="PTHR38113:SF1">
    <property type="entry name" value="DUF2293 DOMAIN-CONTAINING PROTEIN"/>
    <property type="match status" value="1"/>
</dbReference>
<dbReference type="EMBL" id="WJXW01000002">
    <property type="protein sequence ID" value="KAF9739419.1"/>
    <property type="molecule type" value="Genomic_DNA"/>
</dbReference>
<comment type="caution">
    <text evidence="3">The sequence shown here is derived from an EMBL/GenBank/DDBJ whole genome shotgun (WGS) entry which is preliminary data.</text>
</comment>
<feature type="compositionally biased region" description="Polar residues" evidence="1">
    <location>
        <begin position="350"/>
        <end position="361"/>
    </location>
</feature>
<feature type="region of interest" description="Disordered" evidence="1">
    <location>
        <begin position="350"/>
        <end position="389"/>
    </location>
</feature>
<reference evidence="3" key="1">
    <citation type="journal article" date="2020" name="Mol. Plant Microbe Interact.">
        <title>Genome Sequence of the Biocontrol Agent Coniothyrium minitans strain Conio (IMI 134523).</title>
        <authorList>
            <person name="Patel D."/>
            <person name="Shittu T.A."/>
            <person name="Baroncelli R."/>
            <person name="Muthumeenakshi S."/>
            <person name="Osborne T.H."/>
            <person name="Janganan T.K."/>
            <person name="Sreenivasaprasad S."/>
        </authorList>
    </citation>
    <scope>NUCLEOTIDE SEQUENCE</scope>
    <source>
        <strain evidence="3">Conio</strain>
    </source>
</reference>
<dbReference type="OrthoDB" id="5288828at2759"/>
<organism evidence="3 4">
    <name type="scientific">Paraphaeosphaeria minitans</name>
    <dbReference type="NCBI Taxonomy" id="565426"/>
    <lineage>
        <taxon>Eukaryota</taxon>
        <taxon>Fungi</taxon>
        <taxon>Dikarya</taxon>
        <taxon>Ascomycota</taxon>
        <taxon>Pezizomycotina</taxon>
        <taxon>Dothideomycetes</taxon>
        <taxon>Pleosporomycetidae</taxon>
        <taxon>Pleosporales</taxon>
        <taxon>Massarineae</taxon>
        <taxon>Didymosphaeriaceae</taxon>
        <taxon>Paraphaeosphaeria</taxon>
    </lineage>
</organism>
<sequence>MTRASRATSHRGVLAAAPHDRPGATLRKKKPYKIVLEAITQEKRKLKSSLTYHDAAPPGFGYIPVGHPEITEWCKEQCRQRNLDVHIVSAKPRTKAFFDPEKISSHVHRIGHHFPIEIIKLACSKFGYRYDEGGLRRIRGSPVYGPAYVERGIANYEQRQALHGKPVTDTEHKEHIRGAIREIFPKIPEADLTSIVNHAFEEGTDRVGNAKELSLARRVQLAVVAHIRHTYTEYDNILKHKTGTWTEARQQVEHVSLAKLKEWRDETDEASNELEETFREVIVLDDDEDTSDDESPSAPNTREPSMEIVSSRATARDLQPELVDRMRAYDPYMSRASRRTIVLRPMPTYSPRQSLVSSPSRSHYPLQASRGDVRALPPSSTVGREPSRAQAEMYRSNGELTQYPRRPLERSLIADDGIGRPGAMTPQEPAAIVGQQVMRDSAGRLFTLKPIDSARDLRSPAYSYHANSPYETSRSPYSNPISYGHGHSRSLGRQAMGPVQYQEPPPQRSRPRLTPSSRRTSDQDMVLPSVEREPEPPAQKRKSLPYSAYEDYPPTAYEDYPGHTSKRLRPAQDVQPRHQGSHMISNQAQPAYNSGNDVYEVARPRAAPADHAYYPMPPRRSPLHDPRGAYREVVVPHSPRAYVPGCDGTPLHDRRVLPGNERGAMSGPATRYETRAGLYIRDSGSNGYYTTR</sequence>
<evidence type="ECO:0000313" key="4">
    <source>
        <dbReference type="Proteomes" id="UP000756921"/>
    </source>
</evidence>
<feature type="region of interest" description="Disordered" evidence="1">
    <location>
        <begin position="283"/>
        <end position="319"/>
    </location>
</feature>
<gene>
    <name evidence="3" type="ORF">PMIN01_02053</name>
</gene>
<dbReference type="AlphaFoldDB" id="A0A9P6KV25"/>
<proteinExistence type="predicted"/>
<dbReference type="InterPro" id="IPR018744">
    <property type="entry name" value="DUF2293"/>
</dbReference>
<name>A0A9P6KV25_9PLEO</name>
<keyword evidence="4" id="KW-1185">Reference proteome</keyword>
<feature type="region of interest" description="Disordered" evidence="1">
    <location>
        <begin position="465"/>
        <end position="543"/>
    </location>
</feature>
<evidence type="ECO:0000313" key="3">
    <source>
        <dbReference type="EMBL" id="KAF9739419.1"/>
    </source>
</evidence>
<feature type="compositionally biased region" description="Acidic residues" evidence="1">
    <location>
        <begin position="283"/>
        <end position="295"/>
    </location>
</feature>
<evidence type="ECO:0000259" key="2">
    <source>
        <dbReference type="Pfam" id="PF10056"/>
    </source>
</evidence>
<feature type="region of interest" description="Disordered" evidence="1">
    <location>
        <begin position="1"/>
        <end position="22"/>
    </location>
</feature>
<feature type="compositionally biased region" description="Polar residues" evidence="1">
    <location>
        <begin position="465"/>
        <end position="481"/>
    </location>
</feature>
<feature type="domain" description="DUF2293" evidence="2">
    <location>
        <begin position="179"/>
        <end position="264"/>
    </location>
</feature>
<dbReference type="PANTHER" id="PTHR38113">
    <property type="match status" value="1"/>
</dbReference>
<evidence type="ECO:0000256" key="1">
    <source>
        <dbReference type="SAM" id="MobiDB-lite"/>
    </source>
</evidence>
<dbReference type="Pfam" id="PF10056">
    <property type="entry name" value="DUF2293"/>
    <property type="match status" value="1"/>
</dbReference>
<protein>
    <recommendedName>
        <fullName evidence="2">DUF2293 domain-containing protein</fullName>
    </recommendedName>
</protein>
<accession>A0A9P6KV25</accession>
<dbReference type="Proteomes" id="UP000756921">
    <property type="component" value="Unassembled WGS sequence"/>
</dbReference>